<keyword evidence="3" id="KW-1185">Reference proteome</keyword>
<organism evidence="2 3">
    <name type="scientific">Limnospira platensis NIES-46</name>
    <dbReference type="NCBI Taxonomy" id="1236695"/>
    <lineage>
        <taxon>Bacteria</taxon>
        <taxon>Bacillati</taxon>
        <taxon>Cyanobacteriota</taxon>
        <taxon>Cyanophyceae</taxon>
        <taxon>Oscillatoriophycideae</taxon>
        <taxon>Oscillatoriales</taxon>
        <taxon>Sirenicapillariaceae</taxon>
        <taxon>Limnospira</taxon>
    </lineage>
</organism>
<name>A0A5M3T3G8_LIMPL</name>
<gene>
    <name evidence="2" type="ORF">NIES46_05680</name>
</gene>
<evidence type="ECO:0000313" key="2">
    <source>
        <dbReference type="EMBL" id="GCE92528.1"/>
    </source>
</evidence>
<dbReference type="GeneID" id="301681520"/>
<feature type="coiled-coil region" evidence="1">
    <location>
        <begin position="91"/>
        <end position="118"/>
    </location>
</feature>
<keyword evidence="1" id="KW-0175">Coiled coil</keyword>
<accession>A0A5M3T3G8</accession>
<proteinExistence type="predicted"/>
<sequence length="159" mass="18712">MGLAIAQQELTQQRYPELREAQLDQFLTPQEYQLTQQGNLTDTEWGDIFIRLNMAACKRRNVTQQEEFFRDVSHSIDSGFAEVCERLGVMETTISDLLQTLEERLEGLRQEVTEFRQEVGQGLEWLHNQPRGRSFSKQEYRARQNILTQMRSTKLFLKP</sequence>
<comment type="caution">
    <text evidence="2">The sequence shown here is derived from an EMBL/GenBank/DDBJ whole genome shotgun (WGS) entry which is preliminary data.</text>
</comment>
<evidence type="ECO:0000256" key="1">
    <source>
        <dbReference type="SAM" id="Coils"/>
    </source>
</evidence>
<dbReference type="EMBL" id="BIMW01000023">
    <property type="protein sequence ID" value="GCE92528.1"/>
    <property type="molecule type" value="Genomic_DNA"/>
</dbReference>
<dbReference type="Proteomes" id="UP000326169">
    <property type="component" value="Unassembled WGS sequence"/>
</dbReference>
<evidence type="ECO:0000313" key="3">
    <source>
        <dbReference type="Proteomes" id="UP000326169"/>
    </source>
</evidence>
<reference evidence="2 3" key="1">
    <citation type="journal article" date="2019" name="J Genomics">
        <title>The Draft Genome of a Hydrogen-producing Cyanobacterium, Arthrospira platensis NIES-46.</title>
        <authorList>
            <person name="Suzuki S."/>
            <person name="Yamaguchi H."/>
            <person name="Kawachi M."/>
        </authorList>
    </citation>
    <scope>NUCLEOTIDE SEQUENCE [LARGE SCALE GENOMIC DNA]</scope>
    <source>
        <strain evidence="2 3">NIES-46</strain>
    </source>
</reference>
<protein>
    <submittedName>
        <fullName evidence="2">Uncharacterized protein</fullName>
    </submittedName>
</protein>
<dbReference type="RefSeq" id="WP_014276133.1">
    <property type="nucleotide sequence ID" value="NZ_BIMW01000023.1"/>
</dbReference>